<dbReference type="RefSeq" id="WP_091292719.1">
    <property type="nucleotide sequence ID" value="NZ_FNON01000005.1"/>
</dbReference>
<name>A0A1H3JNP9_9PSEU</name>
<evidence type="ECO:0000259" key="2">
    <source>
        <dbReference type="Pfam" id="PF13472"/>
    </source>
</evidence>
<organism evidence="3 4">
    <name type="scientific">Amycolatopsis xylanica</name>
    <dbReference type="NCBI Taxonomy" id="589385"/>
    <lineage>
        <taxon>Bacteria</taxon>
        <taxon>Bacillati</taxon>
        <taxon>Actinomycetota</taxon>
        <taxon>Actinomycetes</taxon>
        <taxon>Pseudonocardiales</taxon>
        <taxon>Pseudonocardiaceae</taxon>
        <taxon>Amycolatopsis</taxon>
    </lineage>
</organism>
<dbReference type="InterPro" id="IPR036514">
    <property type="entry name" value="SGNH_hydro_sf"/>
</dbReference>
<dbReference type="STRING" id="589385.SAMN05421504_105466"/>
<gene>
    <name evidence="3" type="ORF">SAMN05421504_105466</name>
</gene>
<dbReference type="OrthoDB" id="1828825at2"/>
<reference evidence="3 4" key="1">
    <citation type="submission" date="2016-10" db="EMBL/GenBank/DDBJ databases">
        <authorList>
            <person name="de Groot N.N."/>
        </authorList>
    </citation>
    <scope>NUCLEOTIDE SEQUENCE [LARGE SCALE GENOMIC DNA]</scope>
    <source>
        <strain evidence="3 4">CPCC 202699</strain>
    </source>
</reference>
<proteinExistence type="predicted"/>
<evidence type="ECO:0000313" key="4">
    <source>
        <dbReference type="Proteomes" id="UP000199515"/>
    </source>
</evidence>
<dbReference type="InterPro" id="IPR013830">
    <property type="entry name" value="SGNH_hydro"/>
</dbReference>
<dbReference type="Pfam" id="PF13472">
    <property type="entry name" value="Lipase_GDSL_2"/>
    <property type="match status" value="1"/>
</dbReference>
<dbReference type="PANTHER" id="PTHR43784:SF2">
    <property type="entry name" value="GDSL-LIKE LIPASE_ACYLHYDROLASE, PUTATIVE (AFU_ORTHOLOGUE AFUA_2G00820)-RELATED"/>
    <property type="match status" value="1"/>
</dbReference>
<dbReference type="AlphaFoldDB" id="A0A1H3JNP9"/>
<evidence type="ECO:0000313" key="3">
    <source>
        <dbReference type="EMBL" id="SDY40894.1"/>
    </source>
</evidence>
<feature type="domain" description="SGNH hydrolase-type esterase" evidence="2">
    <location>
        <begin position="209"/>
        <end position="404"/>
    </location>
</feature>
<keyword evidence="1" id="KW-0732">Signal</keyword>
<dbReference type="Gene3D" id="3.40.50.1110">
    <property type="entry name" value="SGNH hydrolase"/>
    <property type="match status" value="1"/>
</dbReference>
<dbReference type="CDD" id="cd01830">
    <property type="entry name" value="XynE_like"/>
    <property type="match status" value="1"/>
</dbReference>
<feature type="signal peptide" evidence="1">
    <location>
        <begin position="1"/>
        <end position="27"/>
    </location>
</feature>
<protein>
    <submittedName>
        <fullName evidence="3">Lysophospholipase L1</fullName>
    </submittedName>
</protein>
<feature type="chain" id="PRO_5011776595" evidence="1">
    <location>
        <begin position="28"/>
        <end position="414"/>
    </location>
</feature>
<evidence type="ECO:0000256" key="1">
    <source>
        <dbReference type="SAM" id="SignalP"/>
    </source>
</evidence>
<keyword evidence="4" id="KW-1185">Reference proteome</keyword>
<dbReference type="InterPro" id="IPR053140">
    <property type="entry name" value="GDSL_Rv0518-like"/>
</dbReference>
<dbReference type="EMBL" id="FNON01000005">
    <property type="protein sequence ID" value="SDY40894.1"/>
    <property type="molecule type" value="Genomic_DNA"/>
</dbReference>
<sequence>MRTGWKTLGVLAAAASLVAGVASPAGADGRIGWAASWSASVQAPVAGLLGPNWSEAGFADQSVRQVVRVSTGGAAVRLRLSTAYNKAPVRLAGATVGKAGAGAEVQPGTLRPVTFGHAASGVFAPGKEWLSDPVLLPVGPLDRLAVTFYFAEPTGPATFHAFATATSYRAAGDHRFDRGAGAFGETTSSWYYLAGVDVLGAARPHSVVAFGDSITDGAGATQDADNRYPDELAERLAAARRPVGVANAGIGGNRVLNDSACFGEKATTRFQRDALDQPGVRTVIVLEGINDIQSGGADFECFLPNPVITARQLIDGHRALIKAGHRAGVRMIGATLLPYKGSMFFTEAGEKVRDEVNAWIRTSGEYDSVIDLERATADPADADKINPVYDSGDALHPNDAGYQAMAAAVDLGRL</sequence>
<accession>A0A1H3JNP9</accession>
<dbReference type="SUPFAM" id="SSF52266">
    <property type="entry name" value="SGNH hydrolase"/>
    <property type="match status" value="1"/>
</dbReference>
<dbReference type="PANTHER" id="PTHR43784">
    <property type="entry name" value="GDSL-LIKE LIPASE/ACYLHYDROLASE, PUTATIVE (AFU_ORTHOLOGUE AFUA_2G00820)-RELATED"/>
    <property type="match status" value="1"/>
</dbReference>
<dbReference type="Proteomes" id="UP000199515">
    <property type="component" value="Unassembled WGS sequence"/>
</dbReference>